<feature type="signal peptide" evidence="2">
    <location>
        <begin position="1"/>
        <end position="18"/>
    </location>
</feature>
<keyword evidence="4" id="KW-1185">Reference proteome</keyword>
<gene>
    <name evidence="3" type="ORF">SAMN05421847_0121</name>
</gene>
<evidence type="ECO:0000256" key="1">
    <source>
        <dbReference type="SAM" id="MobiDB-lite"/>
    </source>
</evidence>
<protein>
    <submittedName>
        <fullName evidence="3">Uncharacterized protein</fullName>
    </submittedName>
</protein>
<dbReference type="Proteomes" id="UP000236738">
    <property type="component" value="Unassembled WGS sequence"/>
</dbReference>
<organism evidence="3 4">
    <name type="scientific">Halpernia humi</name>
    <dbReference type="NCBI Taxonomy" id="493375"/>
    <lineage>
        <taxon>Bacteria</taxon>
        <taxon>Pseudomonadati</taxon>
        <taxon>Bacteroidota</taxon>
        <taxon>Flavobacteriia</taxon>
        <taxon>Flavobacteriales</taxon>
        <taxon>Weeksellaceae</taxon>
        <taxon>Chryseobacterium group</taxon>
        <taxon>Halpernia</taxon>
    </lineage>
</organism>
<evidence type="ECO:0000256" key="2">
    <source>
        <dbReference type="SAM" id="SignalP"/>
    </source>
</evidence>
<dbReference type="RefSeq" id="WP_103912186.1">
    <property type="nucleotide sequence ID" value="NZ_FNUS01000001.1"/>
</dbReference>
<proteinExistence type="predicted"/>
<accession>A0A1H5SGQ1</accession>
<feature type="chain" id="PRO_5009283975" evidence="2">
    <location>
        <begin position="19"/>
        <end position="274"/>
    </location>
</feature>
<reference evidence="4" key="1">
    <citation type="submission" date="2016-10" db="EMBL/GenBank/DDBJ databases">
        <authorList>
            <person name="Varghese N."/>
            <person name="Submissions S."/>
        </authorList>
    </citation>
    <scope>NUCLEOTIDE SEQUENCE [LARGE SCALE GENOMIC DNA]</scope>
    <source>
        <strain evidence="4">DSM 21580</strain>
    </source>
</reference>
<feature type="compositionally biased region" description="Basic and acidic residues" evidence="1">
    <location>
        <begin position="159"/>
        <end position="176"/>
    </location>
</feature>
<dbReference type="OrthoDB" id="1274006at2"/>
<sequence>MKNLLYILLIISSANCTAQQLSDYKYVYVPKDFKEFENNQYHLNSTLVSKLKEKGYQVLQEVQGNWPEELKQNPCKVAKINILKSGNIFTNKLTFEATDCNGKAFLSQEGKSSEKDYEIGYQQALQKSMVNLQKSSPIKEISEVKVDLANENSSSKIANLDKKSNEKTNKKESAIIEDKTKKPYSDIISPAKNQNYFNNNTKYQKKPIGSGQFILISPDTSTPFATFRESSKKDVYHIILRDGTTTLGYLENENLVIELPNKDGSFRKEIFVEK</sequence>
<dbReference type="AlphaFoldDB" id="A0A1H5SGQ1"/>
<feature type="region of interest" description="Disordered" evidence="1">
    <location>
        <begin position="157"/>
        <end position="176"/>
    </location>
</feature>
<name>A0A1H5SGQ1_9FLAO</name>
<dbReference type="EMBL" id="FNUS01000001">
    <property type="protein sequence ID" value="SEF48971.1"/>
    <property type="molecule type" value="Genomic_DNA"/>
</dbReference>
<keyword evidence="2" id="KW-0732">Signal</keyword>
<evidence type="ECO:0000313" key="4">
    <source>
        <dbReference type="Proteomes" id="UP000236738"/>
    </source>
</evidence>
<evidence type="ECO:0000313" key="3">
    <source>
        <dbReference type="EMBL" id="SEF48971.1"/>
    </source>
</evidence>